<dbReference type="SUPFAM" id="SSF55073">
    <property type="entry name" value="Nucleotide cyclase"/>
    <property type="match status" value="1"/>
</dbReference>
<protein>
    <recommendedName>
        <fullName evidence="1">diguanylate cyclase</fullName>
        <ecNumber evidence="1">2.7.7.65</ecNumber>
    </recommendedName>
</protein>
<dbReference type="SMART" id="SM00028">
    <property type="entry name" value="TPR"/>
    <property type="match status" value="5"/>
</dbReference>
<dbReference type="eggNOG" id="COG3706">
    <property type="taxonomic scope" value="Bacteria"/>
</dbReference>
<dbReference type="Pfam" id="PF13181">
    <property type="entry name" value="TPR_8"/>
    <property type="match status" value="1"/>
</dbReference>
<name>Q6MGZ9_BDEBA</name>
<comment type="catalytic activity">
    <reaction evidence="2">
        <text>2 GTP = 3',3'-c-di-GMP + 2 diphosphate</text>
        <dbReference type="Rhea" id="RHEA:24898"/>
        <dbReference type="ChEBI" id="CHEBI:33019"/>
        <dbReference type="ChEBI" id="CHEBI:37565"/>
        <dbReference type="ChEBI" id="CHEBI:58805"/>
        <dbReference type="EC" id="2.7.7.65"/>
    </reaction>
</comment>
<dbReference type="NCBIfam" id="TIGR00254">
    <property type="entry name" value="GGDEF"/>
    <property type="match status" value="1"/>
</dbReference>
<dbReference type="STRING" id="264462.Bd3766"/>
<feature type="transmembrane region" description="Helical" evidence="5">
    <location>
        <begin position="428"/>
        <end position="448"/>
    </location>
</feature>
<dbReference type="FunFam" id="3.30.70.270:FF:000001">
    <property type="entry name" value="Diguanylate cyclase domain protein"/>
    <property type="match status" value="1"/>
</dbReference>
<reference evidence="7 8" key="1">
    <citation type="journal article" date="2004" name="Science">
        <title>A predator unmasked: life cycle of Bdellovibrio bacteriovorus from a genomic perspective.</title>
        <authorList>
            <person name="Rendulic S."/>
            <person name="Jagtap P."/>
            <person name="Rosinus A."/>
            <person name="Eppinger M."/>
            <person name="Baar C."/>
            <person name="Lanz C."/>
            <person name="Keller H."/>
            <person name="Lambert C."/>
            <person name="Evans K.J."/>
            <person name="Goesmann A."/>
            <person name="Meyer F."/>
            <person name="Sockett R.E."/>
            <person name="Schuster S.C."/>
        </authorList>
    </citation>
    <scope>NUCLEOTIDE SEQUENCE [LARGE SCALE GENOMIC DNA]</scope>
    <source>
        <strain evidence="8">ATCC 15356 / DSM 50701 / NCIMB 9529 / HD100</strain>
    </source>
</reference>
<dbReference type="SUPFAM" id="SSF48452">
    <property type="entry name" value="TPR-like"/>
    <property type="match status" value="2"/>
</dbReference>
<accession>Q6MGZ9</accession>
<feature type="repeat" description="TPR" evidence="3">
    <location>
        <begin position="307"/>
        <end position="340"/>
    </location>
</feature>
<keyword evidence="5" id="KW-0472">Membrane</keyword>
<dbReference type="InterPro" id="IPR019734">
    <property type="entry name" value="TPR_rpt"/>
</dbReference>
<feature type="repeat" description="TPR" evidence="3">
    <location>
        <begin position="227"/>
        <end position="260"/>
    </location>
</feature>
<dbReference type="PROSITE" id="PS50887">
    <property type="entry name" value="GGDEF"/>
    <property type="match status" value="1"/>
</dbReference>
<dbReference type="InterPro" id="IPR043128">
    <property type="entry name" value="Rev_trsase/Diguanyl_cyclase"/>
</dbReference>
<keyword evidence="3" id="KW-0802">TPR repeat</keyword>
<gene>
    <name evidence="7" type="ordered locus">Bd3766</name>
</gene>
<dbReference type="PANTHER" id="PTHR45138">
    <property type="entry name" value="REGULATORY COMPONENTS OF SENSORY TRANSDUCTION SYSTEM"/>
    <property type="match status" value="1"/>
</dbReference>
<proteinExistence type="predicted"/>
<dbReference type="SMART" id="SM00267">
    <property type="entry name" value="GGDEF"/>
    <property type="match status" value="1"/>
</dbReference>
<dbReference type="AlphaFoldDB" id="Q6MGZ9"/>
<dbReference type="EC" id="2.7.7.65" evidence="1"/>
<dbReference type="eggNOG" id="COG0457">
    <property type="taxonomic scope" value="Bacteria"/>
</dbReference>
<keyword evidence="4" id="KW-0175">Coiled coil</keyword>
<dbReference type="Gene3D" id="1.25.40.10">
    <property type="entry name" value="Tetratricopeptide repeat domain"/>
    <property type="match status" value="2"/>
</dbReference>
<organism evidence="7 8">
    <name type="scientific">Bdellovibrio bacteriovorus (strain ATCC 15356 / DSM 50701 / NCIMB 9529 / HD100)</name>
    <dbReference type="NCBI Taxonomy" id="264462"/>
    <lineage>
        <taxon>Bacteria</taxon>
        <taxon>Pseudomonadati</taxon>
        <taxon>Bdellovibrionota</taxon>
        <taxon>Bdellovibrionia</taxon>
        <taxon>Bdellovibrionales</taxon>
        <taxon>Pseudobdellovibrionaceae</taxon>
        <taxon>Bdellovibrio</taxon>
    </lineage>
</organism>
<feature type="coiled-coil region" evidence="4">
    <location>
        <begin position="398"/>
        <end position="425"/>
    </location>
</feature>
<dbReference type="EMBL" id="BX842656">
    <property type="protein sequence ID" value="CAE81128.1"/>
    <property type="molecule type" value="Genomic_DNA"/>
</dbReference>
<dbReference type="Proteomes" id="UP000008080">
    <property type="component" value="Chromosome"/>
</dbReference>
<dbReference type="CDD" id="cd01949">
    <property type="entry name" value="GGDEF"/>
    <property type="match status" value="1"/>
</dbReference>
<evidence type="ECO:0000259" key="6">
    <source>
        <dbReference type="PROSITE" id="PS50887"/>
    </source>
</evidence>
<dbReference type="KEGG" id="bba:Bd3766"/>
<evidence type="ECO:0000256" key="2">
    <source>
        <dbReference type="ARBA" id="ARBA00034247"/>
    </source>
</evidence>
<keyword evidence="5" id="KW-0812">Transmembrane</keyword>
<dbReference type="PROSITE" id="PS50005">
    <property type="entry name" value="TPR"/>
    <property type="match status" value="2"/>
</dbReference>
<evidence type="ECO:0000256" key="1">
    <source>
        <dbReference type="ARBA" id="ARBA00012528"/>
    </source>
</evidence>
<dbReference type="PANTHER" id="PTHR45138:SF9">
    <property type="entry name" value="DIGUANYLATE CYCLASE DGCM-RELATED"/>
    <property type="match status" value="1"/>
</dbReference>
<evidence type="ECO:0000313" key="7">
    <source>
        <dbReference type="EMBL" id="CAE81128.1"/>
    </source>
</evidence>
<keyword evidence="8" id="KW-1185">Reference proteome</keyword>
<dbReference type="InterPro" id="IPR029787">
    <property type="entry name" value="Nucleotide_cyclase"/>
</dbReference>
<evidence type="ECO:0000256" key="3">
    <source>
        <dbReference type="PROSITE-ProRule" id="PRU00339"/>
    </source>
</evidence>
<dbReference type="Gene3D" id="3.30.70.270">
    <property type="match status" value="1"/>
</dbReference>
<dbReference type="Pfam" id="PF13424">
    <property type="entry name" value="TPR_12"/>
    <property type="match status" value="2"/>
</dbReference>
<evidence type="ECO:0000313" key="8">
    <source>
        <dbReference type="Proteomes" id="UP000008080"/>
    </source>
</evidence>
<dbReference type="InterPro" id="IPR000160">
    <property type="entry name" value="GGDEF_dom"/>
</dbReference>
<dbReference type="HOGENOM" id="CLU_022176_2_0_7"/>
<evidence type="ECO:0000256" key="5">
    <source>
        <dbReference type="SAM" id="Phobius"/>
    </source>
</evidence>
<sequence length="627" mass="70451">MSDESGSMHVLAAGCIILGLLFSSSVFATSTTSLIDEAKSLAGTDPRKALHLLSLIENSAAKNEPLLLAEKDLLKCEILVDNDDPKEALKSTSPYLGHASLPPDVLMNLELCHFSALEASGQATKAMEGLTYLLEKSRQLHLPAQQGKAHLNMGQLLSYQNQFSESLKHLLQAKEIFKKLQDSNEERITLNSIAVLYGRMGEHERALEYFGEVLQKNRDLKKTRNVAVVLYNMGRRYEDLNQFEKSREHFAESLKIHRELGNTKSIAVVERALGGLYNSMNQPLKALEHLKTAVTTLEGMNLPKSLGQLYFELGRTYAKLGDNKQALLNLKKAHGLNSNPNSVQLAADIFSEESRIYQGSGQWKQAYTALEGFKKYSDQMHLIRADEQLRQLNFKFDLSKKEEANRILKAQNQSQERQLKDAHRIQRLQLMSLSLVVLLLSVTAIFTIRQVRTARRMRELAMTDELTRIPNRRHVLEYAQQSISTCQRQGKSMSVVIFDIDHFKRINDTFGHAVGDEVIKRVAEIGKMALRKGDMIGRIGGEEFLLILPFTEPLPAKEVAERLRREISLYDFTDLAPNLTVTVSAGVSCYTATDKQGHIDSLIQQADEALYSVKQNGRNGVSLRLVS</sequence>
<dbReference type="SMR" id="Q6MGZ9"/>
<dbReference type="Pfam" id="PF00990">
    <property type="entry name" value="GGDEF"/>
    <property type="match status" value="1"/>
</dbReference>
<dbReference type="GO" id="GO:0052621">
    <property type="term" value="F:diguanylate cyclase activity"/>
    <property type="evidence" value="ECO:0007669"/>
    <property type="project" value="UniProtKB-EC"/>
</dbReference>
<evidence type="ECO:0000256" key="4">
    <source>
        <dbReference type="SAM" id="Coils"/>
    </source>
</evidence>
<feature type="domain" description="GGDEF" evidence="6">
    <location>
        <begin position="491"/>
        <end position="626"/>
    </location>
</feature>
<keyword evidence="5" id="KW-1133">Transmembrane helix</keyword>
<dbReference type="InterPro" id="IPR011990">
    <property type="entry name" value="TPR-like_helical_dom_sf"/>
</dbReference>
<dbReference type="InterPro" id="IPR050469">
    <property type="entry name" value="Diguanylate_Cyclase"/>
</dbReference>